<dbReference type="Pfam" id="PF11186">
    <property type="entry name" value="DUF2972"/>
    <property type="match status" value="1"/>
</dbReference>
<keyword evidence="1" id="KW-0808">Transferase</keyword>
<dbReference type="AlphaFoldDB" id="A0A448KPV5"/>
<dbReference type="EMBL" id="LR134372">
    <property type="protein sequence ID" value="VEG85426.1"/>
    <property type="molecule type" value="Genomic_DNA"/>
</dbReference>
<dbReference type="InterPro" id="IPR021353">
    <property type="entry name" value="DUF2972"/>
</dbReference>
<dbReference type="GO" id="GO:0016740">
    <property type="term" value="F:transferase activity"/>
    <property type="evidence" value="ECO:0007669"/>
    <property type="project" value="UniProtKB-KW"/>
</dbReference>
<evidence type="ECO:0000313" key="2">
    <source>
        <dbReference type="Proteomes" id="UP000278157"/>
    </source>
</evidence>
<sequence length="459" mass="54917">MIENLLTHYEALNEVIVLNKAFVLEHFDEVSLWLNSKKFKEKYEDINHPYPPLLNPDKLNDENYILNYEKIPAEKAWEMNLPLPNKIKMILNWKIGAGSGMLEKLFSKTFSNPINNIWDRTIWSSKGTYINYYQKVVSNFTQVMTICSQMKCENLIKLSYLIDNNIPIVSIIRDPFEILTTWANHKGRSMLWSRKIYLNEKLENIYNDVCFEGAKLDNGKWIYDDALKPSLNLAYRYLEFDLVNYSHLLPFYERKFNMHYYQMDFFKCQNLSENSKKFAKIFSLPYSQKEAHHLSKMPTHSTKQSFVSWFFPVLIDCMDFDIYLSPVVSLVFNEDYKYNKNMCDITSLFHNDIMAKYLIKIFISNDKKESLKTNQNLLNHIANFLTKFFNILEKTLQKHQNSFIQPKEWFNFITNDEKLSEDFKNLLIKELIFIKHDTSVIDYWQYCKEFLRYFDLSKN</sequence>
<protein>
    <submittedName>
        <fullName evidence="1">Capsular polysaccharide biosynthesis protein, glycosyltransferase</fullName>
    </submittedName>
</protein>
<organism evidence="1 2">
    <name type="scientific">Campylobacter upsaliensis</name>
    <dbReference type="NCBI Taxonomy" id="28080"/>
    <lineage>
        <taxon>Bacteria</taxon>
        <taxon>Pseudomonadati</taxon>
        <taxon>Campylobacterota</taxon>
        <taxon>Epsilonproteobacteria</taxon>
        <taxon>Campylobacterales</taxon>
        <taxon>Campylobacteraceae</taxon>
        <taxon>Campylobacter</taxon>
    </lineage>
</organism>
<accession>A0A448KPV5</accession>
<dbReference type="Proteomes" id="UP000278157">
    <property type="component" value="Chromosome"/>
</dbReference>
<reference evidence="1 2" key="1">
    <citation type="submission" date="2018-12" db="EMBL/GenBank/DDBJ databases">
        <authorList>
            <consortium name="Pathogen Informatics"/>
        </authorList>
    </citation>
    <scope>NUCLEOTIDE SEQUENCE [LARGE SCALE GENOMIC DNA]</scope>
    <source>
        <strain evidence="1 2">NCTC11541</strain>
    </source>
</reference>
<evidence type="ECO:0000313" key="1">
    <source>
        <dbReference type="EMBL" id="VEG85426.1"/>
    </source>
</evidence>
<gene>
    <name evidence="1" type="ORF">NCTC11541_01483</name>
</gene>
<proteinExistence type="predicted"/>
<dbReference type="OrthoDB" id="5329998at2"/>
<dbReference type="RefSeq" id="WP_126361582.1">
    <property type="nucleotide sequence ID" value="NZ_LR134372.1"/>
</dbReference>
<name>A0A448KPV5_CAMUP</name>